<name>A0A819ZYC8_9BILA</name>
<sequence>MTEFSDLSEIQSCSDEKLENAVGDQDDIIDSNDAVKSTTNEIIQVLQLTDNENKDQIVNSLLEKGRHSLIDYRADIPPEVYTKEMDSKDSKLLELLKTHFQRKWEVQYGSPNEWFSLFLKQYQNGENYDLYERILTRTAEHGNKYMNNCSILSIVLQLLFEAIDDTCLHETNVFNELWLTVTNNGLKSITKFADYIIGDVMDEQINKKPSALFQALREYYREQLFSLLQQSNIIYRQNLYEMALDSVAQGGKS</sequence>
<dbReference type="EMBL" id="CAJOBG010006145">
    <property type="protein sequence ID" value="CAF4177604.1"/>
    <property type="molecule type" value="Genomic_DNA"/>
</dbReference>
<proteinExistence type="predicted"/>
<gene>
    <name evidence="1" type="ORF">OVN521_LOCUS25084</name>
</gene>
<protein>
    <submittedName>
        <fullName evidence="1">Uncharacterized protein</fullName>
    </submittedName>
</protein>
<reference evidence="1" key="1">
    <citation type="submission" date="2021-02" db="EMBL/GenBank/DDBJ databases">
        <authorList>
            <person name="Nowell W R."/>
        </authorList>
    </citation>
    <scope>NUCLEOTIDE SEQUENCE</scope>
</reference>
<keyword evidence="2" id="KW-1185">Reference proteome</keyword>
<accession>A0A819ZYC8</accession>
<dbReference type="AlphaFoldDB" id="A0A819ZYC8"/>
<dbReference type="Proteomes" id="UP000663866">
    <property type="component" value="Unassembled WGS sequence"/>
</dbReference>
<evidence type="ECO:0000313" key="1">
    <source>
        <dbReference type="EMBL" id="CAF4177604.1"/>
    </source>
</evidence>
<organism evidence="1 2">
    <name type="scientific">Rotaria magnacalcarata</name>
    <dbReference type="NCBI Taxonomy" id="392030"/>
    <lineage>
        <taxon>Eukaryota</taxon>
        <taxon>Metazoa</taxon>
        <taxon>Spiralia</taxon>
        <taxon>Gnathifera</taxon>
        <taxon>Rotifera</taxon>
        <taxon>Eurotatoria</taxon>
        <taxon>Bdelloidea</taxon>
        <taxon>Philodinida</taxon>
        <taxon>Philodinidae</taxon>
        <taxon>Rotaria</taxon>
    </lineage>
</organism>
<evidence type="ECO:0000313" key="2">
    <source>
        <dbReference type="Proteomes" id="UP000663866"/>
    </source>
</evidence>
<comment type="caution">
    <text evidence="1">The sequence shown here is derived from an EMBL/GenBank/DDBJ whole genome shotgun (WGS) entry which is preliminary data.</text>
</comment>